<name>A0AAD7AZX7_MYCRO</name>
<proteinExistence type="predicted"/>
<reference evidence="1" key="1">
    <citation type="submission" date="2023-03" db="EMBL/GenBank/DDBJ databases">
        <title>Massive genome expansion in bonnet fungi (Mycena s.s.) driven by repeated elements and novel gene families across ecological guilds.</title>
        <authorList>
            <consortium name="Lawrence Berkeley National Laboratory"/>
            <person name="Harder C.B."/>
            <person name="Miyauchi S."/>
            <person name="Viragh M."/>
            <person name="Kuo A."/>
            <person name="Thoen E."/>
            <person name="Andreopoulos B."/>
            <person name="Lu D."/>
            <person name="Skrede I."/>
            <person name="Drula E."/>
            <person name="Henrissat B."/>
            <person name="Morin E."/>
            <person name="Kohler A."/>
            <person name="Barry K."/>
            <person name="LaButti K."/>
            <person name="Morin E."/>
            <person name="Salamov A."/>
            <person name="Lipzen A."/>
            <person name="Mereny Z."/>
            <person name="Hegedus B."/>
            <person name="Baldrian P."/>
            <person name="Stursova M."/>
            <person name="Weitz H."/>
            <person name="Taylor A."/>
            <person name="Grigoriev I.V."/>
            <person name="Nagy L.G."/>
            <person name="Martin F."/>
            <person name="Kauserud H."/>
        </authorList>
    </citation>
    <scope>NUCLEOTIDE SEQUENCE</scope>
    <source>
        <strain evidence="1">CBHHK067</strain>
    </source>
</reference>
<dbReference type="Proteomes" id="UP001221757">
    <property type="component" value="Unassembled WGS sequence"/>
</dbReference>
<evidence type="ECO:0000313" key="1">
    <source>
        <dbReference type="EMBL" id="KAJ7605931.1"/>
    </source>
</evidence>
<accession>A0AAD7AZX7</accession>
<protein>
    <submittedName>
        <fullName evidence="1">Uncharacterized protein</fullName>
    </submittedName>
</protein>
<dbReference type="EMBL" id="JARKIE010001131">
    <property type="protein sequence ID" value="KAJ7605931.1"/>
    <property type="molecule type" value="Genomic_DNA"/>
</dbReference>
<organism evidence="1 2">
    <name type="scientific">Mycena rosella</name>
    <name type="common">Pink bonnet</name>
    <name type="synonym">Agaricus rosellus</name>
    <dbReference type="NCBI Taxonomy" id="1033263"/>
    <lineage>
        <taxon>Eukaryota</taxon>
        <taxon>Fungi</taxon>
        <taxon>Dikarya</taxon>
        <taxon>Basidiomycota</taxon>
        <taxon>Agaricomycotina</taxon>
        <taxon>Agaricomycetes</taxon>
        <taxon>Agaricomycetidae</taxon>
        <taxon>Agaricales</taxon>
        <taxon>Marasmiineae</taxon>
        <taxon>Mycenaceae</taxon>
        <taxon>Mycena</taxon>
    </lineage>
</organism>
<evidence type="ECO:0000313" key="2">
    <source>
        <dbReference type="Proteomes" id="UP001221757"/>
    </source>
</evidence>
<sequence>MSEHRLTGWLRGRLSGAINSDNRRKRKAQRRQRRSRLKHWRQWTVCGRDGRMHEDMANANDFSTASQVEDTTYPTILLAALQNENNRVFCEEVSGIVLRSDQRVKLPWYQVQVNLHKPELGKVNLFGWSMRAVRITDSTWIRGSNIAAQCSNAKVQENLQTLTYPEFDGDGDAKTNYGGKVMASNDAEQGL</sequence>
<dbReference type="AlphaFoldDB" id="A0AAD7AZX7"/>
<gene>
    <name evidence="1" type="ORF">B0H17DRAFT_1154171</name>
</gene>
<comment type="caution">
    <text evidence="1">The sequence shown here is derived from an EMBL/GenBank/DDBJ whole genome shotgun (WGS) entry which is preliminary data.</text>
</comment>
<keyword evidence="2" id="KW-1185">Reference proteome</keyword>